<dbReference type="Proteomes" id="UP000219338">
    <property type="component" value="Unassembled WGS sequence"/>
</dbReference>
<gene>
    <name evidence="1" type="ORF">ARMOST_19556</name>
</gene>
<protein>
    <submittedName>
        <fullName evidence="1">Uncharacterized protein</fullName>
    </submittedName>
</protein>
<evidence type="ECO:0000313" key="1">
    <source>
        <dbReference type="EMBL" id="SJL16041.1"/>
    </source>
</evidence>
<proteinExistence type="predicted"/>
<evidence type="ECO:0000313" key="2">
    <source>
        <dbReference type="Proteomes" id="UP000219338"/>
    </source>
</evidence>
<organism evidence="1 2">
    <name type="scientific">Armillaria ostoyae</name>
    <name type="common">Armillaria root rot fungus</name>
    <dbReference type="NCBI Taxonomy" id="47428"/>
    <lineage>
        <taxon>Eukaryota</taxon>
        <taxon>Fungi</taxon>
        <taxon>Dikarya</taxon>
        <taxon>Basidiomycota</taxon>
        <taxon>Agaricomycotina</taxon>
        <taxon>Agaricomycetes</taxon>
        <taxon>Agaricomycetidae</taxon>
        <taxon>Agaricales</taxon>
        <taxon>Marasmiineae</taxon>
        <taxon>Physalacriaceae</taxon>
        <taxon>Armillaria</taxon>
    </lineage>
</organism>
<name>A0A284S4V0_ARMOS</name>
<reference evidence="2" key="1">
    <citation type="journal article" date="2017" name="Nat. Ecol. Evol.">
        <title>Genome expansion and lineage-specific genetic innovations in the forest pathogenic fungi Armillaria.</title>
        <authorList>
            <person name="Sipos G."/>
            <person name="Prasanna A.N."/>
            <person name="Walter M.C."/>
            <person name="O'Connor E."/>
            <person name="Balint B."/>
            <person name="Krizsan K."/>
            <person name="Kiss B."/>
            <person name="Hess J."/>
            <person name="Varga T."/>
            <person name="Slot J."/>
            <person name="Riley R."/>
            <person name="Boka B."/>
            <person name="Rigling D."/>
            <person name="Barry K."/>
            <person name="Lee J."/>
            <person name="Mihaltcheva S."/>
            <person name="LaButti K."/>
            <person name="Lipzen A."/>
            <person name="Waldron R."/>
            <person name="Moloney N.M."/>
            <person name="Sperisen C."/>
            <person name="Kredics L."/>
            <person name="Vagvoelgyi C."/>
            <person name="Patrignani A."/>
            <person name="Fitzpatrick D."/>
            <person name="Nagy I."/>
            <person name="Doyle S."/>
            <person name="Anderson J.B."/>
            <person name="Grigoriev I.V."/>
            <person name="Gueldener U."/>
            <person name="Muensterkoetter M."/>
            <person name="Nagy L.G."/>
        </authorList>
    </citation>
    <scope>NUCLEOTIDE SEQUENCE [LARGE SCALE GENOMIC DNA]</scope>
    <source>
        <strain evidence="2">C18/9</strain>
    </source>
</reference>
<sequence length="125" mass="14120">MILGKGMTEGRAPVMGTHGRDHVCMDTLSDILSMEQVDQEFEKYQTVRASVAPIWHLSVFWNAAILPLQTGLVLSTPRPRAAWTHRKYMGPVFSFLVQECQGKYVYELKAFELFDLTMTFSSSSG</sequence>
<dbReference type="AlphaFoldDB" id="A0A284S4V0"/>
<dbReference type="EMBL" id="FUEG01000032">
    <property type="protein sequence ID" value="SJL16041.1"/>
    <property type="molecule type" value="Genomic_DNA"/>
</dbReference>
<accession>A0A284S4V0</accession>
<keyword evidence="2" id="KW-1185">Reference proteome</keyword>